<sequence length="130" mass="14927">MRFHKIKSNRRNKSPALPAPKDLTNPALAPPAPLNPNKPRSIPTLVRGCEVDPRRTPNKTSRVNSRIRGHPLLAHPLDWLMAVLGARHNIRANHNYNNNNMGRKGPMRRCIRMDPRNETKLRPLYKAWVI</sequence>
<proteinExistence type="predicted"/>
<organism evidence="2">
    <name type="scientific">Cacopsylla melanoneura</name>
    <dbReference type="NCBI Taxonomy" id="428564"/>
    <lineage>
        <taxon>Eukaryota</taxon>
        <taxon>Metazoa</taxon>
        <taxon>Ecdysozoa</taxon>
        <taxon>Arthropoda</taxon>
        <taxon>Hexapoda</taxon>
        <taxon>Insecta</taxon>
        <taxon>Pterygota</taxon>
        <taxon>Neoptera</taxon>
        <taxon>Paraneoptera</taxon>
        <taxon>Hemiptera</taxon>
        <taxon>Sternorrhyncha</taxon>
        <taxon>Psylloidea</taxon>
        <taxon>Psyllidae</taxon>
        <taxon>Psyllinae</taxon>
        <taxon>Cacopsylla</taxon>
    </lineage>
</organism>
<feature type="region of interest" description="Disordered" evidence="1">
    <location>
        <begin position="1"/>
        <end position="42"/>
    </location>
</feature>
<evidence type="ECO:0000313" key="2">
    <source>
        <dbReference type="EMBL" id="CAG6761505.1"/>
    </source>
</evidence>
<evidence type="ECO:0000256" key="1">
    <source>
        <dbReference type="SAM" id="MobiDB-lite"/>
    </source>
</evidence>
<accession>A0A8D9ERM2</accession>
<protein>
    <submittedName>
        <fullName evidence="2">Uncharacterized protein</fullName>
    </submittedName>
</protein>
<dbReference type="AlphaFoldDB" id="A0A8D9ERM2"/>
<dbReference type="EMBL" id="HBUF01559328">
    <property type="protein sequence ID" value="CAG6761505.1"/>
    <property type="molecule type" value="Transcribed_RNA"/>
</dbReference>
<reference evidence="2" key="1">
    <citation type="submission" date="2021-05" db="EMBL/GenBank/DDBJ databases">
        <authorList>
            <person name="Alioto T."/>
            <person name="Alioto T."/>
            <person name="Gomez Garrido J."/>
        </authorList>
    </citation>
    <scope>NUCLEOTIDE SEQUENCE</scope>
</reference>
<name>A0A8D9ERM2_9HEMI</name>
<feature type="compositionally biased region" description="Basic residues" evidence="1">
    <location>
        <begin position="1"/>
        <end position="13"/>
    </location>
</feature>